<feature type="region of interest" description="Disordered" evidence="1">
    <location>
        <begin position="64"/>
        <end position="163"/>
    </location>
</feature>
<reference evidence="2 3" key="1">
    <citation type="submission" date="2019-06" db="EMBL/GenBank/DDBJ databases">
        <title>A chromosomal-level reference genome of Carpinus fangiana (Coryloideae, Betulaceae).</title>
        <authorList>
            <person name="Yang X."/>
            <person name="Wang Z."/>
            <person name="Zhang L."/>
            <person name="Hao G."/>
            <person name="Liu J."/>
            <person name="Yang Y."/>
        </authorList>
    </citation>
    <scope>NUCLEOTIDE SEQUENCE [LARGE SCALE GENOMIC DNA]</scope>
    <source>
        <strain evidence="2">Cfa_2016G</strain>
        <tissue evidence="2">Leaf</tissue>
    </source>
</reference>
<protein>
    <submittedName>
        <fullName evidence="2">Uncharacterized protein</fullName>
    </submittedName>
</protein>
<dbReference type="AlphaFoldDB" id="A0A5N6QRW5"/>
<gene>
    <name evidence="2" type="ORF">FH972_005498</name>
</gene>
<name>A0A5N6QRW5_9ROSI</name>
<evidence type="ECO:0000313" key="2">
    <source>
        <dbReference type="EMBL" id="KAE8009040.1"/>
    </source>
</evidence>
<feature type="region of interest" description="Disordered" evidence="1">
    <location>
        <begin position="1"/>
        <end position="25"/>
    </location>
</feature>
<dbReference type="Proteomes" id="UP000327013">
    <property type="component" value="Chromosome 2"/>
</dbReference>
<feature type="compositionally biased region" description="Basic and acidic residues" evidence="1">
    <location>
        <begin position="71"/>
        <end position="102"/>
    </location>
</feature>
<dbReference type="EMBL" id="CM017322">
    <property type="protein sequence ID" value="KAE8009040.1"/>
    <property type="molecule type" value="Genomic_DNA"/>
</dbReference>
<accession>A0A5N6QRW5</accession>
<sequence>MVRSRRSDGGNGRRNIQVEENNNGEILVDKEGFQMVRSWRRSNGQKNLFNENNSKSTEAAVLLETNQESGKYVESKGESEMKPAADEEKKNSNEENRVDNGKGKRPPSNSNKGRFDKSLEEKKKNSNEENTTADNGKGKRPSNNKSLEEKKKSEVKVYYTLEE</sequence>
<evidence type="ECO:0000313" key="3">
    <source>
        <dbReference type="Proteomes" id="UP000327013"/>
    </source>
</evidence>
<feature type="compositionally biased region" description="Basic and acidic residues" evidence="1">
    <location>
        <begin position="113"/>
        <end position="127"/>
    </location>
</feature>
<organism evidence="2 3">
    <name type="scientific">Carpinus fangiana</name>
    <dbReference type="NCBI Taxonomy" id="176857"/>
    <lineage>
        <taxon>Eukaryota</taxon>
        <taxon>Viridiplantae</taxon>
        <taxon>Streptophyta</taxon>
        <taxon>Embryophyta</taxon>
        <taxon>Tracheophyta</taxon>
        <taxon>Spermatophyta</taxon>
        <taxon>Magnoliopsida</taxon>
        <taxon>eudicotyledons</taxon>
        <taxon>Gunneridae</taxon>
        <taxon>Pentapetalae</taxon>
        <taxon>rosids</taxon>
        <taxon>fabids</taxon>
        <taxon>Fagales</taxon>
        <taxon>Betulaceae</taxon>
        <taxon>Carpinus</taxon>
    </lineage>
</organism>
<feature type="compositionally biased region" description="Basic and acidic residues" evidence="1">
    <location>
        <begin position="146"/>
        <end position="155"/>
    </location>
</feature>
<evidence type="ECO:0000256" key="1">
    <source>
        <dbReference type="SAM" id="MobiDB-lite"/>
    </source>
</evidence>
<proteinExistence type="predicted"/>
<keyword evidence="3" id="KW-1185">Reference proteome</keyword>